<comment type="caution">
    <text evidence="3">The sequence shown here is derived from an EMBL/GenBank/DDBJ whole genome shotgun (WGS) entry which is preliminary data.</text>
</comment>
<evidence type="ECO:0000259" key="2">
    <source>
        <dbReference type="Pfam" id="PF01261"/>
    </source>
</evidence>
<dbReference type="OrthoDB" id="9782669at2"/>
<dbReference type="EMBL" id="SJPK01000002">
    <property type="protein sequence ID" value="TWT74162.1"/>
    <property type="molecule type" value="Genomic_DNA"/>
</dbReference>
<dbReference type="EC" id="3.1.21.2" evidence="3"/>
<keyword evidence="1" id="KW-0413">Isomerase</keyword>
<keyword evidence="3" id="KW-0255">Endonuclease</keyword>
<dbReference type="SUPFAM" id="SSF51658">
    <property type="entry name" value="Xylose isomerase-like"/>
    <property type="match status" value="1"/>
</dbReference>
<dbReference type="GO" id="GO:0008833">
    <property type="term" value="F:deoxyribonuclease IV (phage-T4-induced) activity"/>
    <property type="evidence" value="ECO:0007669"/>
    <property type="project" value="UniProtKB-EC"/>
</dbReference>
<dbReference type="PANTHER" id="PTHR43489">
    <property type="entry name" value="ISOMERASE"/>
    <property type="match status" value="1"/>
</dbReference>
<dbReference type="InterPro" id="IPR050417">
    <property type="entry name" value="Sugar_Epim/Isomerase"/>
</dbReference>
<evidence type="ECO:0000256" key="1">
    <source>
        <dbReference type="ARBA" id="ARBA00023235"/>
    </source>
</evidence>
<keyword evidence="3" id="KW-0540">Nuclease</keyword>
<keyword evidence="3" id="KW-0378">Hydrolase</keyword>
<name>A0A5C5YI32_9BACT</name>
<dbReference type="Proteomes" id="UP000318053">
    <property type="component" value="Unassembled WGS sequence"/>
</dbReference>
<dbReference type="PANTHER" id="PTHR43489:SF7">
    <property type="entry name" value="3-DEHYDRO-D-GULOSIDE 4-EPIMERASE-RELATED"/>
    <property type="match status" value="1"/>
</dbReference>
<dbReference type="GO" id="GO:0016853">
    <property type="term" value="F:isomerase activity"/>
    <property type="evidence" value="ECO:0007669"/>
    <property type="project" value="UniProtKB-KW"/>
</dbReference>
<evidence type="ECO:0000313" key="4">
    <source>
        <dbReference type="Proteomes" id="UP000318053"/>
    </source>
</evidence>
<dbReference type="Pfam" id="PF01261">
    <property type="entry name" value="AP_endonuc_2"/>
    <property type="match status" value="1"/>
</dbReference>
<feature type="domain" description="Xylose isomerase-like TIM barrel" evidence="2">
    <location>
        <begin position="65"/>
        <end position="289"/>
    </location>
</feature>
<sequence length="322" mass="34692">MSDPSTSLNSRRNFLATASLVAGGCLGSRFVTAEENASSEQASPWLRKTLKMGMIRVKGSWDDKFQAALDAGFEGVEPNTGDLDVSALRSAAEKTGIIIDGTVGGYHWSVTHTNPDPKIREQAQEHLENSLRQTAALGAKTMLLVPGHGKDGSPEEVRSRAFDAISKALPLADKLGVHIVIENVWNHFLYDHGGDENQSAEPLADFIASFGTDTVGVQFDLGNHWKYGDVAGWVETLGDHIQKLDIKGFSRASGGFTDITQGDIDWGSVRRALVKIDFQGWLAAEVGGGDEQRLKKVAGQMETALHCSQTFASVSAELKQPA</sequence>
<evidence type="ECO:0000313" key="3">
    <source>
        <dbReference type="EMBL" id="TWT74162.1"/>
    </source>
</evidence>
<dbReference type="InterPro" id="IPR013022">
    <property type="entry name" value="Xyl_isomerase-like_TIM-brl"/>
</dbReference>
<dbReference type="Gene3D" id="3.20.20.150">
    <property type="entry name" value="Divalent-metal-dependent TIM barrel enzymes"/>
    <property type="match status" value="1"/>
</dbReference>
<dbReference type="AlphaFoldDB" id="A0A5C5YI32"/>
<protein>
    <submittedName>
        <fullName evidence="3">Endonuclease 4</fullName>
        <ecNumber evidence="3">3.1.21.2</ecNumber>
    </submittedName>
</protein>
<organism evidence="3 4">
    <name type="scientific">Allorhodopirellula solitaria</name>
    <dbReference type="NCBI Taxonomy" id="2527987"/>
    <lineage>
        <taxon>Bacteria</taxon>
        <taxon>Pseudomonadati</taxon>
        <taxon>Planctomycetota</taxon>
        <taxon>Planctomycetia</taxon>
        <taxon>Pirellulales</taxon>
        <taxon>Pirellulaceae</taxon>
        <taxon>Allorhodopirellula</taxon>
    </lineage>
</organism>
<accession>A0A5C5YI32</accession>
<dbReference type="InterPro" id="IPR036237">
    <property type="entry name" value="Xyl_isomerase-like_sf"/>
</dbReference>
<proteinExistence type="predicted"/>
<gene>
    <name evidence="3" type="primary">nfo</name>
    <name evidence="3" type="ORF">CA85_10490</name>
</gene>
<dbReference type="RefSeq" id="WP_146390193.1">
    <property type="nucleotide sequence ID" value="NZ_SJPK01000002.1"/>
</dbReference>
<keyword evidence="4" id="KW-1185">Reference proteome</keyword>
<reference evidence="3 4" key="1">
    <citation type="submission" date="2019-02" db="EMBL/GenBank/DDBJ databases">
        <title>Deep-cultivation of Planctomycetes and their phenomic and genomic characterization uncovers novel biology.</title>
        <authorList>
            <person name="Wiegand S."/>
            <person name="Jogler M."/>
            <person name="Boedeker C."/>
            <person name="Pinto D."/>
            <person name="Vollmers J."/>
            <person name="Rivas-Marin E."/>
            <person name="Kohn T."/>
            <person name="Peeters S.H."/>
            <person name="Heuer A."/>
            <person name="Rast P."/>
            <person name="Oberbeckmann S."/>
            <person name="Bunk B."/>
            <person name="Jeske O."/>
            <person name="Meyerdierks A."/>
            <person name="Storesund J.E."/>
            <person name="Kallscheuer N."/>
            <person name="Luecker S."/>
            <person name="Lage O.M."/>
            <person name="Pohl T."/>
            <person name="Merkel B.J."/>
            <person name="Hornburger P."/>
            <person name="Mueller R.-W."/>
            <person name="Bruemmer F."/>
            <person name="Labrenz M."/>
            <person name="Spormann A.M."/>
            <person name="Op Den Camp H."/>
            <person name="Overmann J."/>
            <person name="Amann R."/>
            <person name="Jetten M.S.M."/>
            <person name="Mascher T."/>
            <person name="Medema M.H."/>
            <person name="Devos D.P."/>
            <person name="Kaster A.-K."/>
            <person name="Ovreas L."/>
            <person name="Rohde M."/>
            <person name="Galperin M.Y."/>
            <person name="Jogler C."/>
        </authorList>
    </citation>
    <scope>NUCLEOTIDE SEQUENCE [LARGE SCALE GENOMIC DNA]</scope>
    <source>
        <strain evidence="3 4">CA85</strain>
    </source>
</reference>
<dbReference type="InterPro" id="IPR006311">
    <property type="entry name" value="TAT_signal"/>
</dbReference>
<dbReference type="PROSITE" id="PS51318">
    <property type="entry name" value="TAT"/>
    <property type="match status" value="1"/>
</dbReference>